<dbReference type="FunFam" id="2.10.25.10:FF:000373">
    <property type="entry name" value="sushi, nidogen and EGF-like domain-containing protein 1"/>
    <property type="match status" value="1"/>
</dbReference>
<feature type="disulfide bond" evidence="13">
    <location>
        <begin position="640"/>
        <end position="649"/>
    </location>
</feature>
<feature type="compositionally biased region" description="Low complexity" evidence="15">
    <location>
        <begin position="1509"/>
        <end position="1523"/>
    </location>
</feature>
<dbReference type="SUPFAM" id="SSF49265">
    <property type="entry name" value="Fibronectin type III"/>
    <property type="match status" value="2"/>
</dbReference>
<proteinExistence type="predicted"/>
<evidence type="ECO:0000313" key="22">
    <source>
        <dbReference type="Proteomes" id="UP000002280"/>
    </source>
</evidence>
<dbReference type="FunFam" id="2.60.40.10:FF:000618">
    <property type="entry name" value="sushi, nidogen and EGF-like domain-containing protein 1 isoform X2"/>
    <property type="match status" value="1"/>
</dbReference>
<feature type="domain" description="Fibronectin type-III" evidence="18">
    <location>
        <begin position="1038"/>
        <end position="1139"/>
    </location>
</feature>
<dbReference type="Pfam" id="PF00041">
    <property type="entry name" value="fn3"/>
    <property type="match status" value="3"/>
</dbReference>
<dbReference type="PROSITE" id="PS01186">
    <property type="entry name" value="EGF_2"/>
    <property type="match status" value="14"/>
</dbReference>
<keyword evidence="5" id="KW-0597">Phosphoprotein</keyword>
<dbReference type="PROSITE" id="PS50923">
    <property type="entry name" value="SUSHI"/>
    <property type="match status" value="1"/>
</dbReference>
<dbReference type="FunFam" id="2.10.25.10:FF:000213">
    <property type="entry name" value="sushi, nidogen and EGF-like domain-containing protein 1"/>
    <property type="match status" value="1"/>
</dbReference>
<dbReference type="CDD" id="cd00033">
    <property type="entry name" value="CCP"/>
    <property type="match status" value="1"/>
</dbReference>
<evidence type="ECO:0000256" key="12">
    <source>
        <dbReference type="ARBA" id="ARBA00072259"/>
    </source>
</evidence>
<feature type="disulfide bond" evidence="13">
    <location>
        <begin position="717"/>
        <end position="726"/>
    </location>
</feature>
<feature type="domain" description="EGF-like" evidence="17">
    <location>
        <begin position="382"/>
        <end position="418"/>
    </location>
</feature>
<evidence type="ECO:0000256" key="16">
    <source>
        <dbReference type="SAM" id="SignalP"/>
    </source>
</evidence>
<feature type="domain" description="EGF-like" evidence="17">
    <location>
        <begin position="263"/>
        <end position="304"/>
    </location>
</feature>
<sequence length="1592" mass="170753">MRGLARWTLLLTLASWGHAIVPLADFYPFGSEVGDAVTPKQDDGGSGLLPINVQFPFFGAGHTGLYVNNNGIISFLKEVSQFTPVAFPISKDRCVVAAFWADVDNRRAGEVYYRESKEPAILQRATEDICRHFPEFPDFSATWAFVATWHQVTFFGGSSFSPVNTFQIVLITDGKLSFTIFNYESISWTTGMHASSGGDLAGLGGIAAQAGFNAGDGKRYFNIPGSRTDDIVNVEMTTNVGIPGRWVFRIDDAQVQVGGCSNTTSVCLNLRPCLNGGKCIDDCITGNPSYTCSCLAGFTGKKCHVDVNECASEPCQNGGTCTHGINSFACQCAPGFKGPTCGAAESPCDAKDCQNGGECQAANGTAVCVCQSGYTGDNCETDINECDSDPCLNGGKCVDLVANYSCLCSEPFAGPRCELDPSACEDRSCRDRQTCNYIRPGRYICTCSPGYYGNNCQYGGPRTPSACLSNPCQNEGTCLETDQGYICECPDGFTGFNCAEKLPEDCECRNGGRCLDGNFTICHCPPGYFGLLCEFEVTATPCNVNTQCPDGGYCMEYGGSYLCVCHTDYSTNHSLPSPCDSDPCLNGGSCDAHDDSYTCECLRGFHGKHCEKVRPRLCSSGPCRNGGTCKESDGAYQCSCPYRFTGRHCEIGKPDSCVSGPCQNGGTCFHYIGKYKCDCPPGYSGRHCEIAPSPCFMSPCENGATCSDLGTDYACRCRAGYTGKRCQSEVDCGTPSSVKNTKVRLNSTKMGSLAEYECERGYVLSSGNKARVCRAHGLWSEPPQCDEINECASQPCLNGGSCKDRIASFLCVCGPGYAGPRCEVEIDECQSDPCKNGGTCKDLPAAFVCQCPDGFAGIHCEKEVDACDSDPCQHGGECENDGGSYLCVCPEGFFGYHCETASDPCFSNPCGGRGYCLSSNGSHSCTCKVGFTGRNCAKELLPPTALKVERVEDSGVSISWRPPEDQAAQHMIDGYAVTYASFDGSYRRTDFVDRSHSAHQLRALASGRAYNISVFSVKRNVNNKNDISRPAVLVTRTRPRPVEGFEITNVTASSIAVQWALHKAKHSTVNKVRVSIRRLGEPEDLSVELDSTTDKYTFWELRPGEKYIIHVATLSGLGTEDHPSESLATAPFHVWTRPPSPRNLTASRVTATSAHLTWEQLPAGASVEGYIINVTTSQSVKSRYVPSGKLTAYTMRDLQPGQRYRLSVTAVQSTEQGQMHSEPAHLYVLTRKSRPRHGGPPSPPPTWEGRPKRDRARPETSTVLGGGTASPGGVGRPSRSPLGRGCPPERPSVGNKGRSSPGGRQRQTDRMEQPQLHVSRGGLGRSRKRRQLRRRAQQRQRPGAGGASIQSRQGCLLLRRRTKLSTSLSSQRRGLTRKEGRVGGDTGAPKRTAITGIRTTEEKRPVSLRTFQSTGREAAGEGGLDVPSPSGGSASCKALPQPIPDQTSSFLALEKPPLGSTGASQGQGEKGRPQGSGAPFHSLLCSPEGWLLGQKVEPRRAPQSAEEQAAPGLPARPPAAGRPRGFRRTVPGPQVGLARLRGGGCKGPGPERDGGGSPASMELFRGTELVLWPLASSSSQLGKVDVIVTLIL</sequence>
<evidence type="ECO:0000256" key="6">
    <source>
        <dbReference type="ARBA" id="ARBA00022659"/>
    </source>
</evidence>
<dbReference type="Gene3D" id="2.60.40.10">
    <property type="entry name" value="Immunoglobulins"/>
    <property type="match status" value="3"/>
</dbReference>
<dbReference type="FunFam" id="2.10.25.10:FF:000308">
    <property type="entry name" value="Sushi, nidogen and EGF like domains 1"/>
    <property type="match status" value="1"/>
</dbReference>
<dbReference type="PROSITE" id="PS50026">
    <property type="entry name" value="EGF_3"/>
    <property type="match status" value="15"/>
</dbReference>
<dbReference type="InterPro" id="IPR013783">
    <property type="entry name" value="Ig-like_fold"/>
</dbReference>
<feature type="disulfide bond" evidence="13">
    <location>
        <begin position="332"/>
        <end position="341"/>
    </location>
</feature>
<keyword evidence="11" id="KW-0325">Glycoprotein</keyword>
<dbReference type="InterPro" id="IPR051022">
    <property type="entry name" value="Notch_Cell-Fate_Det"/>
</dbReference>
<evidence type="ECO:0000256" key="10">
    <source>
        <dbReference type="ARBA" id="ARBA00023157"/>
    </source>
</evidence>
<accession>A0A5F8H4Y3</accession>
<evidence type="ECO:0000256" key="3">
    <source>
        <dbReference type="ARBA" id="ARBA00022530"/>
    </source>
</evidence>
<reference evidence="21" key="2">
    <citation type="submission" date="2025-08" db="UniProtKB">
        <authorList>
            <consortium name="Ensembl"/>
        </authorList>
    </citation>
    <scope>IDENTIFICATION</scope>
</reference>
<keyword evidence="4 13" id="KW-0245">EGF-like domain</keyword>
<evidence type="ECO:0000259" key="18">
    <source>
        <dbReference type="PROSITE" id="PS50853"/>
    </source>
</evidence>
<dbReference type="FunFam" id="2.60.40.10:FF:000633">
    <property type="entry name" value="Sushi, nidogen and EGF like domains 1"/>
    <property type="match status" value="1"/>
</dbReference>
<dbReference type="SUPFAM" id="SSF57184">
    <property type="entry name" value="Growth factor receptor domain"/>
    <property type="match status" value="1"/>
</dbReference>
<dbReference type="InterPro" id="IPR009030">
    <property type="entry name" value="Growth_fac_rcpt_cys_sf"/>
</dbReference>
<dbReference type="InterPro" id="IPR000436">
    <property type="entry name" value="Sushi_SCR_CCP_dom"/>
</dbReference>
<feature type="chain" id="PRO_5023928189" description="Sushi, nidogen and EGF-like domain-containing protein 1" evidence="16">
    <location>
        <begin position="20"/>
        <end position="1592"/>
    </location>
</feature>
<feature type="disulfide bond" evidence="13">
    <location>
        <begin position="813"/>
        <end position="822"/>
    </location>
</feature>
<feature type="disulfide bond" evidence="13">
    <location>
        <begin position="679"/>
        <end position="688"/>
    </location>
</feature>
<feature type="domain" description="EGF-like" evidence="17">
    <location>
        <begin position="502"/>
        <end position="534"/>
    </location>
</feature>
<evidence type="ECO:0000256" key="1">
    <source>
        <dbReference type="ARBA" id="ARBA00004498"/>
    </source>
</evidence>
<reference evidence="21 22" key="1">
    <citation type="journal article" date="2007" name="Nature">
        <title>Genome of the marsupial Monodelphis domestica reveals innovation in non-coding sequences.</title>
        <authorList>
            <person name="Mikkelsen T.S."/>
            <person name="Wakefield M.J."/>
            <person name="Aken B."/>
            <person name="Amemiya C.T."/>
            <person name="Chang J.L."/>
            <person name="Duke S."/>
            <person name="Garber M."/>
            <person name="Gentles A.J."/>
            <person name="Goodstadt L."/>
            <person name="Heger A."/>
            <person name="Jurka J."/>
            <person name="Kamal M."/>
            <person name="Mauceli E."/>
            <person name="Searle S.M."/>
            <person name="Sharpe T."/>
            <person name="Baker M.L."/>
            <person name="Batzer M.A."/>
            <person name="Benos P.V."/>
            <person name="Belov K."/>
            <person name="Clamp M."/>
            <person name="Cook A."/>
            <person name="Cuff J."/>
            <person name="Das R."/>
            <person name="Davidow L."/>
            <person name="Deakin J.E."/>
            <person name="Fazzari M.J."/>
            <person name="Glass J.L."/>
            <person name="Grabherr M."/>
            <person name="Greally J.M."/>
            <person name="Gu W."/>
            <person name="Hore T.A."/>
            <person name="Huttley G.A."/>
            <person name="Kleber M."/>
            <person name="Jirtle R.L."/>
            <person name="Koina E."/>
            <person name="Lee J.T."/>
            <person name="Mahony S."/>
            <person name="Marra M.A."/>
            <person name="Miller R.D."/>
            <person name="Nicholls R.D."/>
            <person name="Oda M."/>
            <person name="Papenfuss A.T."/>
            <person name="Parra Z.E."/>
            <person name="Pollock D.D."/>
            <person name="Ray D.A."/>
            <person name="Schein J.E."/>
            <person name="Speed T.P."/>
            <person name="Thompson K."/>
            <person name="VandeBerg J.L."/>
            <person name="Wade C.M."/>
            <person name="Walker J.A."/>
            <person name="Waters P.D."/>
            <person name="Webber C."/>
            <person name="Weidman J.R."/>
            <person name="Xie X."/>
            <person name="Zody M.C."/>
            <person name="Baldwin J."/>
            <person name="Abdouelleil A."/>
            <person name="Abdulkadir J."/>
            <person name="Abebe A."/>
            <person name="Abera B."/>
            <person name="Abreu J."/>
            <person name="Acer S.C."/>
            <person name="Aftuck L."/>
            <person name="Alexander A."/>
            <person name="An P."/>
            <person name="Anderson E."/>
            <person name="Anderson S."/>
            <person name="Arachi H."/>
            <person name="Azer M."/>
            <person name="Bachantsang P."/>
            <person name="Barry A."/>
            <person name="Bayul T."/>
            <person name="Berlin A."/>
            <person name="Bessette D."/>
            <person name="Bloom T."/>
            <person name="Bloom T."/>
            <person name="Boguslavskiy L."/>
            <person name="Bonnet C."/>
            <person name="Boukhgalter B."/>
            <person name="Bourzgui I."/>
            <person name="Brown A."/>
            <person name="Cahill P."/>
            <person name="Channer S."/>
            <person name="Cheshatsang Y."/>
            <person name="Chuda L."/>
            <person name="Citroen M."/>
            <person name="Collymore A."/>
            <person name="Cooke P."/>
            <person name="Costello M."/>
            <person name="D'Aco K."/>
            <person name="Daza R."/>
            <person name="De Haan G."/>
            <person name="DeGray S."/>
            <person name="DeMaso C."/>
            <person name="Dhargay N."/>
            <person name="Dooley K."/>
            <person name="Dooley E."/>
            <person name="Doricent M."/>
            <person name="Dorje P."/>
            <person name="Dorjee K."/>
            <person name="Dupes A."/>
            <person name="Elong R."/>
            <person name="Falk J."/>
            <person name="Farina A."/>
            <person name="Faro S."/>
            <person name="Ferguson D."/>
            <person name="Fisher S."/>
            <person name="Foley C.D."/>
            <person name="Franke A."/>
            <person name="Friedrich D."/>
            <person name="Gadbois L."/>
            <person name="Gearin G."/>
            <person name="Gearin C.R."/>
            <person name="Giannoukos G."/>
            <person name="Goode T."/>
            <person name="Graham J."/>
            <person name="Grandbois E."/>
            <person name="Grewal S."/>
            <person name="Gyaltsen K."/>
            <person name="Hafez N."/>
            <person name="Hagos B."/>
            <person name="Hall J."/>
            <person name="Henson C."/>
            <person name="Hollinger A."/>
            <person name="Honan T."/>
            <person name="Huard M.D."/>
            <person name="Hughes L."/>
            <person name="Hurhula B."/>
            <person name="Husby M.E."/>
            <person name="Kamat A."/>
            <person name="Kanga B."/>
            <person name="Kashin S."/>
            <person name="Khazanovich D."/>
            <person name="Kisner P."/>
            <person name="Lance K."/>
            <person name="Lara M."/>
            <person name="Lee W."/>
            <person name="Lennon N."/>
            <person name="Letendre F."/>
            <person name="LeVine R."/>
            <person name="Lipovsky A."/>
            <person name="Liu X."/>
            <person name="Liu J."/>
            <person name="Liu S."/>
            <person name="Lokyitsang T."/>
            <person name="Lokyitsang Y."/>
            <person name="Lubonja R."/>
            <person name="Lui A."/>
            <person name="MacDonald P."/>
            <person name="Magnisalis V."/>
            <person name="Maru K."/>
            <person name="Matthews C."/>
            <person name="McCusker W."/>
            <person name="McDonough S."/>
            <person name="Mehta T."/>
            <person name="Meldrim J."/>
            <person name="Meneus L."/>
            <person name="Mihai O."/>
            <person name="Mihalev A."/>
            <person name="Mihova T."/>
            <person name="Mittelman R."/>
            <person name="Mlenga V."/>
            <person name="Montmayeur A."/>
            <person name="Mulrain L."/>
            <person name="Navidi A."/>
            <person name="Naylor J."/>
            <person name="Negash T."/>
            <person name="Nguyen T."/>
            <person name="Nguyen N."/>
            <person name="Nicol R."/>
            <person name="Norbu C."/>
            <person name="Norbu N."/>
            <person name="Novod N."/>
            <person name="O'Neill B."/>
            <person name="Osman S."/>
            <person name="Markiewicz E."/>
            <person name="Oyono O.L."/>
            <person name="Patti C."/>
            <person name="Phunkhang P."/>
            <person name="Pierre F."/>
            <person name="Priest M."/>
            <person name="Raghuraman S."/>
            <person name="Rege F."/>
            <person name="Reyes R."/>
            <person name="Rise C."/>
            <person name="Rogov P."/>
            <person name="Ross K."/>
            <person name="Ryan E."/>
            <person name="Settipalli S."/>
            <person name="Shea T."/>
            <person name="Sherpa N."/>
            <person name="Shi L."/>
            <person name="Shih D."/>
            <person name="Sparrow T."/>
            <person name="Spaulding J."/>
            <person name="Stalker J."/>
            <person name="Stange-Thomann N."/>
            <person name="Stavropoulos S."/>
            <person name="Stone C."/>
            <person name="Strader C."/>
            <person name="Tesfaye S."/>
            <person name="Thomson T."/>
            <person name="Thoulutsang Y."/>
            <person name="Thoulutsang D."/>
            <person name="Topham K."/>
            <person name="Topping I."/>
            <person name="Tsamla T."/>
            <person name="Vassiliev H."/>
            <person name="Vo A."/>
            <person name="Wangchuk T."/>
            <person name="Wangdi T."/>
            <person name="Weiand M."/>
            <person name="Wilkinson J."/>
            <person name="Wilson A."/>
            <person name="Yadav S."/>
            <person name="Young G."/>
            <person name="Yu Q."/>
            <person name="Zembek L."/>
            <person name="Zhong D."/>
            <person name="Zimmer A."/>
            <person name="Zwirko Z."/>
            <person name="Jaffe D.B."/>
            <person name="Alvarez P."/>
            <person name="Brockman W."/>
            <person name="Butler J."/>
            <person name="Chin C."/>
            <person name="Gnerre S."/>
            <person name="MacCallum I."/>
            <person name="Graves J.A."/>
            <person name="Ponting C.P."/>
            <person name="Breen M."/>
            <person name="Samollow P.B."/>
            <person name="Lander E.S."/>
            <person name="Lindblad-Toh K."/>
        </authorList>
    </citation>
    <scope>NUCLEOTIDE SEQUENCE [LARGE SCALE GENOMIC DNA]</scope>
</reference>
<gene>
    <name evidence="21" type="primary">SNED1</name>
</gene>
<dbReference type="FunFam" id="2.10.25.10:FF:000109">
    <property type="entry name" value="Notch homolog 4, [Drosophila]"/>
    <property type="match status" value="1"/>
</dbReference>
<feature type="domain" description="EGF-like" evidence="17">
    <location>
        <begin position="575"/>
        <end position="611"/>
    </location>
</feature>
<dbReference type="Pfam" id="PF12661">
    <property type="entry name" value="hEGF"/>
    <property type="match status" value="2"/>
</dbReference>
<dbReference type="FunFam" id="2.10.25.10:FF:000006">
    <property type="entry name" value="Versican core protein-like isoform 1"/>
    <property type="match status" value="1"/>
</dbReference>
<reference evidence="21" key="3">
    <citation type="submission" date="2025-09" db="UniProtKB">
        <authorList>
            <consortium name="Ensembl"/>
        </authorList>
    </citation>
    <scope>IDENTIFICATION</scope>
</reference>
<dbReference type="PROSITE" id="PS50853">
    <property type="entry name" value="FN3"/>
    <property type="match status" value="3"/>
</dbReference>
<feature type="disulfide bond" evidence="13">
    <location>
        <begin position="408"/>
        <end position="417"/>
    </location>
</feature>
<dbReference type="Proteomes" id="UP000002280">
    <property type="component" value="Chromosome 7"/>
</dbReference>
<feature type="compositionally biased region" description="Basic residues" evidence="15">
    <location>
        <begin position="1325"/>
        <end position="1338"/>
    </location>
</feature>
<dbReference type="SMART" id="SM00181">
    <property type="entry name" value="EGF"/>
    <property type="match status" value="16"/>
</dbReference>
<dbReference type="InterPro" id="IPR000152">
    <property type="entry name" value="EGF-type_Asp/Asn_hydroxyl_site"/>
</dbReference>
<name>A0A5F8H4Y3_MONDO</name>
<evidence type="ECO:0000256" key="9">
    <source>
        <dbReference type="ARBA" id="ARBA00022837"/>
    </source>
</evidence>
<feature type="domain" description="EGF-like" evidence="17">
    <location>
        <begin position="344"/>
        <end position="380"/>
    </location>
</feature>
<feature type="region of interest" description="Disordered" evidence="15">
    <location>
        <begin position="1496"/>
        <end position="1560"/>
    </location>
</feature>
<evidence type="ECO:0000256" key="8">
    <source>
        <dbReference type="ARBA" id="ARBA00022737"/>
    </source>
</evidence>
<dbReference type="FunFam" id="2.10.25.10:FF:000365">
    <property type="entry name" value="Sushi, nidogen and EGF like domains 1"/>
    <property type="match status" value="1"/>
</dbReference>
<dbReference type="PANTHER" id="PTHR24049:SF22">
    <property type="entry name" value="DROSOPHILA CRUMBS HOMOLOG"/>
    <property type="match status" value="1"/>
</dbReference>
<evidence type="ECO:0000256" key="11">
    <source>
        <dbReference type="ARBA" id="ARBA00023180"/>
    </source>
</evidence>
<evidence type="ECO:0000256" key="14">
    <source>
        <dbReference type="PROSITE-ProRule" id="PRU00302"/>
    </source>
</evidence>
<feature type="disulfide bond" evidence="13">
    <location>
        <begin position="927"/>
        <end position="936"/>
    </location>
</feature>
<feature type="disulfide bond" evidence="13">
    <location>
        <begin position="889"/>
        <end position="898"/>
    </location>
</feature>
<dbReference type="InterPro" id="IPR036116">
    <property type="entry name" value="FN3_sf"/>
</dbReference>
<feature type="disulfide bond" evidence="13">
    <location>
        <begin position="370"/>
        <end position="379"/>
    </location>
</feature>
<feature type="disulfide bond" evidence="13">
    <location>
        <begin position="294"/>
        <end position="303"/>
    </location>
</feature>
<dbReference type="Gene3D" id="2.10.25.10">
    <property type="entry name" value="Laminin"/>
    <property type="match status" value="14"/>
</dbReference>
<feature type="domain" description="EGF-like" evidence="17">
    <location>
        <begin position="825"/>
        <end position="861"/>
    </location>
</feature>
<evidence type="ECO:0000256" key="13">
    <source>
        <dbReference type="PROSITE-ProRule" id="PRU00076"/>
    </source>
</evidence>
<dbReference type="PROSITE" id="PS51220">
    <property type="entry name" value="NIDO"/>
    <property type="match status" value="1"/>
</dbReference>
<feature type="disulfide bond" evidence="14">
    <location>
        <begin position="758"/>
        <end position="785"/>
    </location>
</feature>
<dbReference type="SMART" id="SM00060">
    <property type="entry name" value="FN3"/>
    <property type="match status" value="3"/>
</dbReference>
<dbReference type="GO" id="GO:0007160">
    <property type="term" value="P:cell-matrix adhesion"/>
    <property type="evidence" value="ECO:0007669"/>
    <property type="project" value="InterPro"/>
</dbReference>
<feature type="domain" description="EGF-like" evidence="17">
    <location>
        <begin position="691"/>
        <end position="727"/>
    </location>
</feature>
<protein>
    <recommendedName>
        <fullName evidence="12">Sushi, nidogen and EGF-like domain-containing protein 1</fullName>
    </recommendedName>
</protein>
<keyword evidence="2" id="KW-0964">Secreted</keyword>
<evidence type="ECO:0000256" key="5">
    <source>
        <dbReference type="ARBA" id="ARBA00022553"/>
    </source>
</evidence>
<feature type="domain" description="Fibronectin type-III" evidence="18">
    <location>
        <begin position="1140"/>
        <end position="1233"/>
    </location>
</feature>
<dbReference type="SMART" id="SM00539">
    <property type="entry name" value="NIDO"/>
    <property type="match status" value="1"/>
</dbReference>
<dbReference type="FunFam" id="2.60.40.10:FF:000870">
    <property type="entry name" value="sushi, nidogen and EGF-like domain-containing protein 1 isoform X3"/>
    <property type="match status" value="1"/>
</dbReference>
<dbReference type="STRING" id="13616.ENSMODP00000054892"/>
<dbReference type="SUPFAM" id="SSF57196">
    <property type="entry name" value="EGF/Laminin"/>
    <property type="match status" value="13"/>
</dbReference>
<dbReference type="InterPro" id="IPR013032">
    <property type="entry name" value="EGF-like_CS"/>
</dbReference>
<dbReference type="InterPro" id="IPR000742">
    <property type="entry name" value="EGF"/>
</dbReference>
<evidence type="ECO:0000259" key="17">
    <source>
        <dbReference type="PROSITE" id="PS50026"/>
    </source>
</evidence>
<feature type="domain" description="EGF-like" evidence="17">
    <location>
        <begin position="420"/>
        <end position="457"/>
    </location>
</feature>
<dbReference type="Pfam" id="PF06119">
    <property type="entry name" value="NIDO"/>
    <property type="match status" value="1"/>
</dbReference>
<dbReference type="PROSITE" id="PS00022">
    <property type="entry name" value="EGF_1"/>
    <property type="match status" value="15"/>
</dbReference>
<keyword evidence="7 16" id="KW-0732">Signal</keyword>
<keyword evidence="8" id="KW-0677">Repeat</keyword>
<organism evidence="21 22">
    <name type="scientific">Monodelphis domestica</name>
    <name type="common">Gray short-tailed opossum</name>
    <dbReference type="NCBI Taxonomy" id="13616"/>
    <lineage>
        <taxon>Eukaryota</taxon>
        <taxon>Metazoa</taxon>
        <taxon>Chordata</taxon>
        <taxon>Craniata</taxon>
        <taxon>Vertebrata</taxon>
        <taxon>Euteleostomi</taxon>
        <taxon>Mammalia</taxon>
        <taxon>Metatheria</taxon>
        <taxon>Didelphimorphia</taxon>
        <taxon>Didelphidae</taxon>
        <taxon>Monodelphis</taxon>
    </lineage>
</organism>
<dbReference type="Pfam" id="PF00008">
    <property type="entry name" value="EGF"/>
    <property type="match status" value="11"/>
</dbReference>
<dbReference type="FunFam" id="2.10.25.10:FF:000255">
    <property type="entry name" value="Sushi, nidogen and EGF-like domains 1"/>
    <property type="match status" value="1"/>
</dbReference>
<feature type="domain" description="Sushi" evidence="19">
    <location>
        <begin position="730"/>
        <end position="787"/>
    </location>
</feature>
<dbReference type="FunFam" id="2.10.25.10:FF:000239">
    <property type="entry name" value="Sushi, nidogen and EGF-like domain-containing protein 1"/>
    <property type="match status" value="1"/>
</dbReference>
<dbReference type="FunCoup" id="A0A5F8H4Y3">
    <property type="interactions" value="40"/>
</dbReference>
<dbReference type="GO" id="GO:0005886">
    <property type="term" value="C:plasma membrane"/>
    <property type="evidence" value="ECO:0007669"/>
    <property type="project" value="UniProtKB-ARBA"/>
</dbReference>
<dbReference type="InterPro" id="IPR001881">
    <property type="entry name" value="EGF-like_Ca-bd_dom"/>
</dbReference>
<feature type="disulfide bond" evidence="13">
    <location>
        <begin position="447"/>
        <end position="456"/>
    </location>
</feature>
<dbReference type="InParanoid" id="A0A5F8H4Y3"/>
<dbReference type="InterPro" id="IPR035976">
    <property type="entry name" value="Sushi/SCR/CCP_sf"/>
</dbReference>
<keyword evidence="10 13" id="KW-1015">Disulfide bond</keyword>
<feature type="domain" description="EGF-like" evidence="17">
    <location>
        <begin position="614"/>
        <end position="650"/>
    </location>
</feature>
<feature type="disulfide bond" evidence="13">
    <location>
        <begin position="524"/>
        <end position="533"/>
    </location>
</feature>
<dbReference type="FunFam" id="2.10.25.10:FF:000296">
    <property type="entry name" value="Sushi, nidogen and EGF like domains 1"/>
    <property type="match status" value="1"/>
</dbReference>
<dbReference type="PANTHER" id="PTHR24049">
    <property type="entry name" value="CRUMBS FAMILY MEMBER"/>
    <property type="match status" value="1"/>
</dbReference>
<feature type="region of interest" description="Disordered" evidence="15">
    <location>
        <begin position="1230"/>
        <end position="1484"/>
    </location>
</feature>
<dbReference type="PRINTS" id="PR00010">
    <property type="entry name" value="EGFBLOOD"/>
</dbReference>
<dbReference type="CDD" id="cd00054">
    <property type="entry name" value="EGF_CA"/>
    <property type="match status" value="12"/>
</dbReference>
<dbReference type="PROSITE" id="PS01187">
    <property type="entry name" value="EGF_CA"/>
    <property type="match status" value="2"/>
</dbReference>
<feature type="domain" description="NIDO" evidence="20">
    <location>
        <begin position="98"/>
        <end position="253"/>
    </location>
</feature>
<dbReference type="PROSITE" id="PS00010">
    <property type="entry name" value="ASX_HYDROXYL"/>
    <property type="match status" value="5"/>
</dbReference>
<feature type="disulfide bond" evidence="13">
    <location>
        <begin position="601"/>
        <end position="610"/>
    </location>
</feature>
<evidence type="ECO:0000256" key="2">
    <source>
        <dbReference type="ARBA" id="ARBA00022525"/>
    </source>
</evidence>
<feature type="signal peptide" evidence="16">
    <location>
        <begin position="1"/>
        <end position="19"/>
    </location>
</feature>
<dbReference type="SMART" id="SM00179">
    <property type="entry name" value="EGF_CA"/>
    <property type="match status" value="13"/>
</dbReference>
<feature type="domain" description="EGF-like" evidence="17">
    <location>
        <begin position="306"/>
        <end position="342"/>
    </location>
</feature>
<dbReference type="FunFam" id="2.10.25.10:FF:000004">
    <property type="entry name" value="Neurogenic locus notch 1"/>
    <property type="match status" value="1"/>
</dbReference>
<keyword evidence="3" id="KW-0272">Extracellular matrix</keyword>
<evidence type="ECO:0000259" key="19">
    <source>
        <dbReference type="PROSITE" id="PS50923"/>
    </source>
</evidence>
<dbReference type="SUPFAM" id="SSF57535">
    <property type="entry name" value="Complement control module/SCR domain"/>
    <property type="match status" value="1"/>
</dbReference>
<evidence type="ECO:0000256" key="4">
    <source>
        <dbReference type="ARBA" id="ARBA00022536"/>
    </source>
</evidence>
<keyword evidence="9" id="KW-0106">Calcium</keyword>
<dbReference type="InterPro" id="IPR003886">
    <property type="entry name" value="NIDO_dom"/>
</dbReference>
<dbReference type="GeneTree" id="ENSGT00940000160730"/>
<dbReference type="GO" id="GO:0031012">
    <property type="term" value="C:extracellular matrix"/>
    <property type="evidence" value="ECO:0007669"/>
    <property type="project" value="Ensembl"/>
</dbReference>
<dbReference type="FunFam" id="2.10.25.10:FF:000283">
    <property type="entry name" value="sushi, nidogen and EGF-like domain-containing protein 1 isoform X2"/>
    <property type="match status" value="1"/>
</dbReference>
<dbReference type="Ensembl" id="ENSMODT00000085325.1">
    <property type="protein sequence ID" value="ENSMODP00000054892.1"/>
    <property type="gene ID" value="ENSMODG00000015995.5"/>
</dbReference>
<feature type="disulfide bond" evidence="13">
    <location>
        <begin position="851"/>
        <end position="860"/>
    </location>
</feature>
<keyword evidence="6 14" id="KW-0768">Sushi</keyword>
<dbReference type="GO" id="GO:0005112">
    <property type="term" value="F:Notch binding"/>
    <property type="evidence" value="ECO:0000318"/>
    <property type="project" value="GO_Central"/>
</dbReference>
<dbReference type="FunFam" id="2.10.25.10:FF:000057">
    <property type="entry name" value="protocadherin Fat 1 isoform X2"/>
    <property type="match status" value="1"/>
</dbReference>
<keyword evidence="22" id="KW-1185">Reference proteome</keyword>
<dbReference type="SMART" id="SM00032">
    <property type="entry name" value="CCP"/>
    <property type="match status" value="1"/>
</dbReference>
<dbReference type="FunFam" id="2.10.25.10:FF:000360">
    <property type="entry name" value="Sushi, nidogen and EGF like domains 1"/>
    <property type="match status" value="1"/>
</dbReference>
<feature type="domain" description="EGF-like" evidence="17">
    <location>
        <begin position="463"/>
        <end position="499"/>
    </location>
</feature>
<feature type="domain" description="Fibronectin type-III" evidence="18">
    <location>
        <begin position="942"/>
        <end position="1037"/>
    </location>
</feature>
<comment type="subcellular location">
    <subcellularLocation>
        <location evidence="1">Secreted</location>
        <location evidence="1">Extracellular space</location>
        <location evidence="1">Extracellular matrix</location>
    </subcellularLocation>
</comment>
<feature type="domain" description="EGF-like" evidence="17">
    <location>
        <begin position="863"/>
        <end position="899"/>
    </location>
</feature>
<comment type="caution">
    <text evidence="13">Lacks conserved residue(s) required for the propagation of feature annotation.</text>
</comment>
<dbReference type="GO" id="GO:0005509">
    <property type="term" value="F:calcium ion binding"/>
    <property type="evidence" value="ECO:0007669"/>
    <property type="project" value="InterPro"/>
</dbReference>
<dbReference type="InterPro" id="IPR018097">
    <property type="entry name" value="EGF_Ca-bd_CS"/>
</dbReference>
<feature type="domain" description="EGF-like" evidence="17">
    <location>
        <begin position="787"/>
        <end position="823"/>
    </location>
</feature>
<feature type="compositionally biased region" description="Gly residues" evidence="15">
    <location>
        <begin position="1264"/>
        <end position="1275"/>
    </location>
</feature>
<evidence type="ECO:0000259" key="20">
    <source>
        <dbReference type="PROSITE" id="PS51220"/>
    </source>
</evidence>
<feature type="compositionally biased region" description="Low complexity" evidence="15">
    <location>
        <begin position="1364"/>
        <end position="1373"/>
    </location>
</feature>
<feature type="disulfide bond" evidence="13">
    <location>
        <begin position="489"/>
        <end position="498"/>
    </location>
</feature>
<evidence type="ECO:0000313" key="21">
    <source>
        <dbReference type="Ensembl" id="ENSMODP00000054892.1"/>
    </source>
</evidence>
<dbReference type="InterPro" id="IPR003961">
    <property type="entry name" value="FN3_dom"/>
</dbReference>
<dbReference type="Bgee" id="ENSMODG00000015995">
    <property type="expression patterns" value="Expressed in cerebellum and 17 other cell types or tissues"/>
</dbReference>
<evidence type="ECO:0000256" key="15">
    <source>
        <dbReference type="SAM" id="MobiDB-lite"/>
    </source>
</evidence>
<feature type="domain" description="EGF-like" evidence="17">
    <location>
        <begin position="653"/>
        <end position="689"/>
    </location>
</feature>
<evidence type="ECO:0000256" key="7">
    <source>
        <dbReference type="ARBA" id="ARBA00022729"/>
    </source>
</evidence>
<dbReference type="FunFam" id="2.10.25.10:FF:000251">
    <property type="entry name" value="sushi, nidogen and EGF-like domain-containing protein 1"/>
    <property type="match status" value="1"/>
</dbReference>
<feature type="domain" description="EGF-like" evidence="17">
    <location>
        <begin position="901"/>
        <end position="937"/>
    </location>
</feature>
<dbReference type="CDD" id="cd00063">
    <property type="entry name" value="FN3"/>
    <property type="match status" value="3"/>
</dbReference>